<dbReference type="EMBL" id="KY407661">
    <property type="protein sequence ID" value="ARK14896.1"/>
    <property type="molecule type" value="Genomic_DNA"/>
</dbReference>
<dbReference type="InterPro" id="IPR035901">
    <property type="entry name" value="GIY-YIG_endonuc_sf"/>
</dbReference>
<dbReference type="PROSITE" id="PS50164">
    <property type="entry name" value="GIY_YIG"/>
    <property type="match status" value="1"/>
</dbReference>
<geneLocation type="chloroplast" evidence="3"/>
<dbReference type="Pfam" id="PF01541">
    <property type="entry name" value="GIY-YIG"/>
    <property type="match status" value="1"/>
</dbReference>
<keyword evidence="3" id="KW-0255">Endonuclease</keyword>
<dbReference type="GeneID" id="32884524"/>
<reference evidence="3" key="1">
    <citation type="journal article" date="2017" name="Sci. Rep.">
        <title>Divergent copies of the large inverted repeat in the chloroplast genomes of ulvophycean green algae.</title>
        <authorList>
            <person name="Turmel M."/>
            <person name="Otis C."/>
            <person name="Lemieux C."/>
        </authorList>
    </citation>
    <scope>NUCLEOTIDE SEQUENCE</scope>
</reference>
<sequence length="214" mass="25112">MTLKILKENLFDCSIKAGLYLITCLPNQKHYVGQSSYVTRRLNAHKTQLKRGCHPNLIMQKDFHFYGESSFVYQKLLFGTSLSKTTRENFETLILLTLPPNLRYNVYSNWRKRESSLNPFFGKKHTLKARKEQSLSKIGKPSNFVNHIQTNQVKQLISSLNKGTTNKDRRKPLYIDSIFYESISEASQKTGLGRRLIRDRCHQQTERFQNYKWA</sequence>
<dbReference type="Gene3D" id="3.40.1440.10">
    <property type="entry name" value="GIY-YIG endonuclease"/>
    <property type="match status" value="1"/>
</dbReference>
<dbReference type="RefSeq" id="YP_009367891.1">
    <property type="nucleotide sequence ID" value="NC_034714.1"/>
</dbReference>
<keyword evidence="3" id="KW-0540">Nuclease</keyword>
<evidence type="ECO:0000256" key="1">
    <source>
        <dbReference type="ARBA" id="ARBA00010045"/>
    </source>
</evidence>
<dbReference type="InterPro" id="IPR006350">
    <property type="entry name" value="Intron_endoG1"/>
</dbReference>
<organism evidence="3">
    <name type="scientific">Hazenia capsulata</name>
    <dbReference type="NCBI Taxonomy" id="2202518"/>
    <lineage>
        <taxon>Eukaryota</taxon>
        <taxon>Viridiplantae</taxon>
        <taxon>Chlorophyta</taxon>
        <taxon>core chlorophytes</taxon>
        <taxon>Ulvophyceae</taxon>
        <taxon>OUU clade</taxon>
        <taxon>Ulotrichales</taxon>
        <taxon>Hazeniaceae</taxon>
        <taxon>Hazenia</taxon>
    </lineage>
</organism>
<accession>A0A1W6EHP8</accession>
<proteinExistence type="predicted"/>
<dbReference type="SUPFAM" id="SSF64496">
    <property type="entry name" value="DNA-binding domain of intron-encoded endonucleases"/>
    <property type="match status" value="1"/>
</dbReference>
<dbReference type="Pfam" id="PF07460">
    <property type="entry name" value="NUMOD3"/>
    <property type="match status" value="1"/>
</dbReference>
<dbReference type="InterPro" id="IPR003611">
    <property type="entry name" value="NUMOD3"/>
</dbReference>
<evidence type="ECO:0000313" key="3">
    <source>
        <dbReference type="EMBL" id="ARK14896.1"/>
    </source>
</evidence>
<keyword evidence="3" id="KW-0934">Plastid</keyword>
<name>A0A1W6EHP8_9CHLO</name>
<dbReference type="AlphaFoldDB" id="A0A1W6EHP8"/>
<dbReference type="GO" id="GO:0004519">
    <property type="term" value="F:endonuclease activity"/>
    <property type="evidence" value="ECO:0007669"/>
    <property type="project" value="UniProtKB-KW"/>
</dbReference>
<dbReference type="SUPFAM" id="SSF82771">
    <property type="entry name" value="GIY-YIG endonuclease"/>
    <property type="match status" value="1"/>
</dbReference>
<dbReference type="InterPro" id="IPR000305">
    <property type="entry name" value="GIY-YIG_endonuc"/>
</dbReference>
<keyword evidence="3" id="KW-0150">Chloroplast</keyword>
<gene>
    <name evidence="3" type="primary">orf214</name>
</gene>
<dbReference type="NCBIfam" id="TIGR01453">
    <property type="entry name" value="grpIintron_endo"/>
    <property type="match status" value="1"/>
</dbReference>
<evidence type="ECO:0000259" key="2">
    <source>
        <dbReference type="PROSITE" id="PS50164"/>
    </source>
</evidence>
<comment type="similarity">
    <text evidence="1">To endonucleases of group I introns of fungi and phage.</text>
</comment>
<protein>
    <submittedName>
        <fullName evidence="3">Putative GIY-YIG homing endonuclease</fullName>
    </submittedName>
</protein>
<feature type="domain" description="GIY-YIG" evidence="2">
    <location>
        <begin position="15"/>
        <end position="106"/>
    </location>
</feature>
<keyword evidence="3" id="KW-0378">Hydrolase</keyword>
<dbReference type="GO" id="GO:0003677">
    <property type="term" value="F:DNA binding"/>
    <property type="evidence" value="ECO:0007669"/>
    <property type="project" value="InterPro"/>
</dbReference>